<proteinExistence type="predicted"/>
<evidence type="ECO:0000256" key="1">
    <source>
        <dbReference type="SAM" id="MobiDB-lite"/>
    </source>
</evidence>
<keyword evidence="2" id="KW-1133">Transmembrane helix</keyword>
<evidence type="ECO:0000256" key="2">
    <source>
        <dbReference type="SAM" id="Phobius"/>
    </source>
</evidence>
<evidence type="ECO:0000313" key="4">
    <source>
        <dbReference type="RefSeq" id="XP_017037460.1"/>
    </source>
</evidence>
<feature type="compositionally biased region" description="Basic and acidic residues" evidence="1">
    <location>
        <begin position="179"/>
        <end position="188"/>
    </location>
</feature>
<protein>
    <submittedName>
        <fullName evidence="4">Uncharacterized protein</fullName>
    </submittedName>
</protein>
<reference evidence="4" key="1">
    <citation type="submission" date="2025-08" db="UniProtKB">
        <authorList>
            <consortium name="RefSeq"/>
        </authorList>
    </citation>
    <scope>IDENTIFICATION</scope>
    <source>
        <strain evidence="4">14028-0561.14</strain>
        <tissue evidence="4">Whole fly</tissue>
    </source>
</reference>
<evidence type="ECO:0000313" key="3">
    <source>
        <dbReference type="Proteomes" id="UP001652661"/>
    </source>
</evidence>
<dbReference type="AlphaFoldDB" id="A0A6P4J989"/>
<sequence>MDLSKVERQAPAEGQGSEPPNYMKILLQDMICFFVLLSLALLVVAGILYVADDVTRLHHRPRDSVNGSRAVSVEDASKHMHMHRYLRPDTWLRLFMCQKQQDTRMVQQHERNQRHEQELLGEGQRLKETVEQEEMDEHQPFGPYVDSTYEPNNHPEHNQLQAGGDHVVREEPLDNQLDSETKPSFEFF</sequence>
<dbReference type="GeneID" id="108085402"/>
<dbReference type="OrthoDB" id="7871419at2759"/>
<feature type="region of interest" description="Disordered" evidence="1">
    <location>
        <begin position="147"/>
        <end position="188"/>
    </location>
</feature>
<feature type="transmembrane region" description="Helical" evidence="2">
    <location>
        <begin position="25"/>
        <end position="51"/>
    </location>
</feature>
<keyword evidence="3" id="KW-1185">Reference proteome</keyword>
<keyword evidence="2" id="KW-0472">Membrane</keyword>
<dbReference type="Proteomes" id="UP001652661">
    <property type="component" value="Chromosome 3R"/>
</dbReference>
<keyword evidence="2" id="KW-0812">Transmembrane</keyword>
<name>A0A6P4J989_DROKI</name>
<organism evidence="3 4">
    <name type="scientific">Drosophila kikkawai</name>
    <name type="common">Fruit fly</name>
    <dbReference type="NCBI Taxonomy" id="30033"/>
    <lineage>
        <taxon>Eukaryota</taxon>
        <taxon>Metazoa</taxon>
        <taxon>Ecdysozoa</taxon>
        <taxon>Arthropoda</taxon>
        <taxon>Hexapoda</taxon>
        <taxon>Insecta</taxon>
        <taxon>Pterygota</taxon>
        <taxon>Neoptera</taxon>
        <taxon>Endopterygota</taxon>
        <taxon>Diptera</taxon>
        <taxon>Brachycera</taxon>
        <taxon>Muscomorpha</taxon>
        <taxon>Ephydroidea</taxon>
        <taxon>Drosophilidae</taxon>
        <taxon>Drosophila</taxon>
        <taxon>Sophophora</taxon>
    </lineage>
</organism>
<gene>
    <name evidence="4" type="primary">LOC108085402</name>
</gene>
<accession>A0A6P4J989</accession>
<dbReference type="RefSeq" id="XP_017037460.1">
    <property type="nucleotide sequence ID" value="XM_017181971.3"/>
</dbReference>